<dbReference type="EMBL" id="CDMZ01002268">
    <property type="protein sequence ID" value="CEM41607.1"/>
    <property type="molecule type" value="Genomic_DNA"/>
</dbReference>
<dbReference type="AlphaFoldDB" id="A0A0G4HC38"/>
<dbReference type="SMART" id="SM00248">
    <property type="entry name" value="ANK"/>
    <property type="match status" value="4"/>
</dbReference>
<feature type="region of interest" description="Disordered" evidence="4">
    <location>
        <begin position="231"/>
        <end position="263"/>
    </location>
</feature>
<dbReference type="PhylomeDB" id="A0A0G4HC38"/>
<dbReference type="PANTHER" id="PTHR24126">
    <property type="entry name" value="ANKYRIN REPEAT, PH AND SEC7 DOMAIN CONTAINING PROTEIN SECG-RELATED"/>
    <property type="match status" value="1"/>
</dbReference>
<proteinExistence type="predicted"/>
<evidence type="ECO:0000256" key="1">
    <source>
        <dbReference type="ARBA" id="ARBA00022737"/>
    </source>
</evidence>
<sequence length="263" mass="28972">MKVLGDRIDLNDVQGWVTKLENGSSNPEIVESLLHVAVRIGRGDVVPVLLSSGFDVNVRSSILENMSPVDLAFKCERFDIFPLLAETMNSKTATLALHRAIQHGRDELMQLCFDKGGDQNKSSSELCPADLPPLYRAIQCGNVKCLRKLISAGADVKRMQNTVAYLRPAPDPLQLVPVGRNDSQPRFRTVSFKQTVLLAAVRGKNDEMASEMVEVLLAAGAKWTEEDEVAVQKLKSSTDPRDQEVLSASHPLPEKVRATRDGR</sequence>
<evidence type="ECO:0000256" key="4">
    <source>
        <dbReference type="SAM" id="MobiDB-lite"/>
    </source>
</evidence>
<feature type="compositionally biased region" description="Basic and acidic residues" evidence="4">
    <location>
        <begin position="252"/>
        <end position="263"/>
    </location>
</feature>
<reference evidence="5" key="1">
    <citation type="submission" date="2014-11" db="EMBL/GenBank/DDBJ databases">
        <authorList>
            <person name="Otto D Thomas"/>
            <person name="Naeem Raeece"/>
        </authorList>
    </citation>
    <scope>NUCLEOTIDE SEQUENCE</scope>
</reference>
<protein>
    <submittedName>
        <fullName evidence="5">Uncharacterized protein</fullName>
    </submittedName>
</protein>
<dbReference type="PROSITE" id="PS50088">
    <property type="entry name" value="ANK_REPEAT"/>
    <property type="match status" value="2"/>
</dbReference>
<dbReference type="PROSITE" id="PS50297">
    <property type="entry name" value="ANK_REP_REGION"/>
    <property type="match status" value="1"/>
</dbReference>
<evidence type="ECO:0000256" key="2">
    <source>
        <dbReference type="ARBA" id="ARBA00023043"/>
    </source>
</evidence>
<dbReference type="InterPro" id="IPR036770">
    <property type="entry name" value="Ankyrin_rpt-contain_sf"/>
</dbReference>
<organism evidence="5">
    <name type="scientific">Chromera velia CCMP2878</name>
    <dbReference type="NCBI Taxonomy" id="1169474"/>
    <lineage>
        <taxon>Eukaryota</taxon>
        <taxon>Sar</taxon>
        <taxon>Alveolata</taxon>
        <taxon>Colpodellida</taxon>
        <taxon>Chromeraceae</taxon>
        <taxon>Chromera</taxon>
    </lineage>
</organism>
<gene>
    <name evidence="5" type="ORF">Cvel_6298</name>
</gene>
<accession>A0A0G4HC38</accession>
<evidence type="ECO:0000313" key="5">
    <source>
        <dbReference type="EMBL" id="CEM41607.1"/>
    </source>
</evidence>
<feature type="repeat" description="ANK" evidence="3">
    <location>
        <begin position="129"/>
        <end position="161"/>
    </location>
</feature>
<keyword evidence="2 3" id="KW-0040">ANK repeat</keyword>
<dbReference type="InterPro" id="IPR002110">
    <property type="entry name" value="Ankyrin_rpt"/>
</dbReference>
<dbReference type="SUPFAM" id="SSF48403">
    <property type="entry name" value="Ankyrin repeat"/>
    <property type="match status" value="1"/>
</dbReference>
<evidence type="ECO:0000256" key="3">
    <source>
        <dbReference type="PROSITE-ProRule" id="PRU00023"/>
    </source>
</evidence>
<feature type="repeat" description="ANK" evidence="3">
    <location>
        <begin position="29"/>
        <end position="61"/>
    </location>
</feature>
<dbReference type="PANTHER" id="PTHR24126:SF14">
    <property type="entry name" value="ANK_REP_REGION DOMAIN-CONTAINING PROTEIN"/>
    <property type="match status" value="1"/>
</dbReference>
<dbReference type="Gene3D" id="1.25.40.20">
    <property type="entry name" value="Ankyrin repeat-containing domain"/>
    <property type="match status" value="1"/>
</dbReference>
<keyword evidence="1" id="KW-0677">Repeat</keyword>
<dbReference type="Pfam" id="PF12796">
    <property type="entry name" value="Ank_2"/>
    <property type="match status" value="1"/>
</dbReference>
<name>A0A0G4HC38_9ALVE</name>
<dbReference type="VEuPathDB" id="CryptoDB:Cvel_6298"/>